<keyword evidence="5 9" id="KW-0812">Transmembrane</keyword>
<dbReference type="SUPFAM" id="SSF103473">
    <property type="entry name" value="MFS general substrate transporter"/>
    <property type="match status" value="1"/>
</dbReference>
<dbReference type="InterPro" id="IPR005828">
    <property type="entry name" value="MFS_sugar_transport-like"/>
</dbReference>
<keyword evidence="6 9" id="KW-1133">Transmembrane helix</keyword>
<evidence type="ECO:0000256" key="9">
    <source>
        <dbReference type="SAM" id="Phobius"/>
    </source>
</evidence>
<organism evidence="11 12">
    <name type="scientific">Henosepilachna vigintioctopunctata</name>
    <dbReference type="NCBI Taxonomy" id="420089"/>
    <lineage>
        <taxon>Eukaryota</taxon>
        <taxon>Metazoa</taxon>
        <taxon>Ecdysozoa</taxon>
        <taxon>Arthropoda</taxon>
        <taxon>Hexapoda</taxon>
        <taxon>Insecta</taxon>
        <taxon>Pterygota</taxon>
        <taxon>Neoptera</taxon>
        <taxon>Endopterygota</taxon>
        <taxon>Coleoptera</taxon>
        <taxon>Polyphaga</taxon>
        <taxon>Cucujiformia</taxon>
        <taxon>Coccinelloidea</taxon>
        <taxon>Coccinellidae</taxon>
        <taxon>Epilachninae</taxon>
        <taxon>Epilachnini</taxon>
        <taxon>Henosepilachna</taxon>
    </lineage>
</organism>
<name>A0AAW1UTR6_9CUCU</name>
<dbReference type="InterPro" id="IPR050549">
    <property type="entry name" value="MFS_Trehalose_Transporter"/>
</dbReference>
<dbReference type="FunFam" id="1.20.1250.20:FF:000218">
    <property type="entry name" value="facilitated trehalose transporter Tret1"/>
    <property type="match status" value="1"/>
</dbReference>
<evidence type="ECO:0000313" key="12">
    <source>
        <dbReference type="Proteomes" id="UP001431783"/>
    </source>
</evidence>
<feature type="transmembrane region" description="Helical" evidence="9">
    <location>
        <begin position="288"/>
        <end position="308"/>
    </location>
</feature>
<evidence type="ECO:0000256" key="5">
    <source>
        <dbReference type="ARBA" id="ARBA00022692"/>
    </source>
</evidence>
<feature type="transmembrane region" description="Helical" evidence="9">
    <location>
        <begin position="320"/>
        <end position="341"/>
    </location>
</feature>
<dbReference type="PANTHER" id="PTHR48021">
    <property type="match status" value="1"/>
</dbReference>
<dbReference type="Proteomes" id="UP001431783">
    <property type="component" value="Unassembled WGS sequence"/>
</dbReference>
<dbReference type="InterPro" id="IPR036259">
    <property type="entry name" value="MFS_trans_sf"/>
</dbReference>
<dbReference type="PROSITE" id="PS00216">
    <property type="entry name" value="SUGAR_TRANSPORT_1"/>
    <property type="match status" value="1"/>
</dbReference>
<feature type="transmembrane region" description="Helical" evidence="9">
    <location>
        <begin position="90"/>
        <end position="108"/>
    </location>
</feature>
<evidence type="ECO:0000256" key="4">
    <source>
        <dbReference type="ARBA" id="ARBA00022597"/>
    </source>
</evidence>
<dbReference type="PROSITE" id="PS50850">
    <property type="entry name" value="MFS"/>
    <property type="match status" value="1"/>
</dbReference>
<evidence type="ECO:0000259" key="10">
    <source>
        <dbReference type="PROSITE" id="PS50850"/>
    </source>
</evidence>
<protein>
    <recommendedName>
        <fullName evidence="10">Major facilitator superfamily (MFS) profile domain-containing protein</fullName>
    </recommendedName>
</protein>
<feature type="transmembrane region" description="Helical" evidence="9">
    <location>
        <begin position="353"/>
        <end position="373"/>
    </location>
</feature>
<dbReference type="PRINTS" id="PR00171">
    <property type="entry name" value="SUGRTRNSPORT"/>
</dbReference>
<feature type="transmembrane region" description="Helical" evidence="9">
    <location>
        <begin position="63"/>
        <end position="83"/>
    </location>
</feature>
<evidence type="ECO:0000256" key="8">
    <source>
        <dbReference type="ARBA" id="ARBA00023180"/>
    </source>
</evidence>
<feature type="transmembrane region" description="Helical" evidence="9">
    <location>
        <begin position="114"/>
        <end position="137"/>
    </location>
</feature>
<dbReference type="InterPro" id="IPR003663">
    <property type="entry name" value="Sugar/inositol_transpt"/>
</dbReference>
<dbReference type="EMBL" id="JARQZJ010000093">
    <property type="protein sequence ID" value="KAK9884533.1"/>
    <property type="molecule type" value="Genomic_DNA"/>
</dbReference>
<feature type="domain" description="Major facilitator superfamily (MFS) profile" evidence="10">
    <location>
        <begin position="16"/>
        <end position="436"/>
    </location>
</feature>
<proteinExistence type="predicted"/>
<feature type="transmembrane region" description="Helical" evidence="9">
    <location>
        <begin position="411"/>
        <end position="433"/>
    </location>
</feature>
<dbReference type="InterPro" id="IPR020846">
    <property type="entry name" value="MFS_dom"/>
</dbReference>
<feature type="transmembrane region" description="Helical" evidence="9">
    <location>
        <begin position="254"/>
        <end position="276"/>
    </location>
</feature>
<accession>A0AAW1UTR6</accession>
<sequence>METWIFFAEKLGDKYNIFVPLLGNALCFFTGMSLSWSSPVLAKLEKIDGNPFGDAITPEEEDLIGSVFSIGGAIGPIVLIFSLELIGRKLTIAILAMILSISHFILAFSTNIYIYYVCRVFTGVSVAGSFSIVTVYIAETSSVKWRGTFISLGTSYVLIGCLVSYSLGPYIPLVYFNLIIAVFTAVFCLVFVLTCPESMYYTMQKYGSESTKNILDKLRKGDSREELQDIEASVKSTERGSIIDIFSSKAGKRAFFICTALLIIQQFSGVTVIITYSQLIFEDADISVAPEVCSIIISAFQAATCFITPVAAKRIDRKKLFNFSFLGVTISNILLGLYFTIDELTNYKWIPLLSLISYVIFYNFGVGPLPWVILGELYPLKVKSIGTAVSNTIYWIFQFLLTYYFNKVDKGISFLVFGGVCLGSVAFVQLFLIETRGKTLQEIQSELNE</sequence>
<dbReference type="AlphaFoldDB" id="A0AAW1UTR6"/>
<comment type="subcellular location">
    <subcellularLocation>
        <location evidence="1">Cell membrane</location>
        <topology evidence="1">Multi-pass membrane protein</topology>
    </subcellularLocation>
</comment>
<keyword evidence="2" id="KW-0813">Transport</keyword>
<feature type="transmembrane region" description="Helical" evidence="9">
    <location>
        <begin position="15"/>
        <end position="36"/>
    </location>
</feature>
<evidence type="ECO:0000256" key="3">
    <source>
        <dbReference type="ARBA" id="ARBA00022475"/>
    </source>
</evidence>
<evidence type="ECO:0000256" key="7">
    <source>
        <dbReference type="ARBA" id="ARBA00023136"/>
    </source>
</evidence>
<feature type="transmembrane region" description="Helical" evidence="9">
    <location>
        <begin position="149"/>
        <end position="167"/>
    </location>
</feature>
<evidence type="ECO:0000256" key="2">
    <source>
        <dbReference type="ARBA" id="ARBA00022448"/>
    </source>
</evidence>
<dbReference type="Gene3D" id="1.20.1250.20">
    <property type="entry name" value="MFS general substrate transporter like domains"/>
    <property type="match status" value="1"/>
</dbReference>
<feature type="transmembrane region" description="Helical" evidence="9">
    <location>
        <begin position="173"/>
        <end position="195"/>
    </location>
</feature>
<evidence type="ECO:0000256" key="6">
    <source>
        <dbReference type="ARBA" id="ARBA00022989"/>
    </source>
</evidence>
<dbReference type="Pfam" id="PF00083">
    <property type="entry name" value="Sugar_tr"/>
    <property type="match status" value="1"/>
</dbReference>
<dbReference type="InterPro" id="IPR005829">
    <property type="entry name" value="Sugar_transporter_CS"/>
</dbReference>
<feature type="transmembrane region" description="Helical" evidence="9">
    <location>
        <begin position="385"/>
        <end position="405"/>
    </location>
</feature>
<evidence type="ECO:0000313" key="11">
    <source>
        <dbReference type="EMBL" id="KAK9884533.1"/>
    </source>
</evidence>
<dbReference type="GO" id="GO:0022857">
    <property type="term" value="F:transmembrane transporter activity"/>
    <property type="evidence" value="ECO:0007669"/>
    <property type="project" value="InterPro"/>
</dbReference>
<dbReference type="PANTHER" id="PTHR48021:SF47">
    <property type="entry name" value="GH17672P"/>
    <property type="match status" value="1"/>
</dbReference>
<keyword evidence="8" id="KW-0325">Glycoprotein</keyword>
<dbReference type="GO" id="GO:0005886">
    <property type="term" value="C:plasma membrane"/>
    <property type="evidence" value="ECO:0007669"/>
    <property type="project" value="UniProtKB-SubCell"/>
</dbReference>
<keyword evidence="3" id="KW-1003">Cell membrane</keyword>
<evidence type="ECO:0000256" key="1">
    <source>
        <dbReference type="ARBA" id="ARBA00004651"/>
    </source>
</evidence>
<gene>
    <name evidence="11" type="ORF">WA026_007375</name>
</gene>
<comment type="caution">
    <text evidence="11">The sequence shown here is derived from an EMBL/GenBank/DDBJ whole genome shotgun (WGS) entry which is preliminary data.</text>
</comment>
<keyword evidence="7 9" id="KW-0472">Membrane</keyword>
<keyword evidence="4" id="KW-0762">Sugar transport</keyword>
<keyword evidence="12" id="KW-1185">Reference proteome</keyword>
<reference evidence="11 12" key="1">
    <citation type="submission" date="2023-03" db="EMBL/GenBank/DDBJ databases">
        <title>Genome insight into feeding habits of ladybird beetles.</title>
        <authorList>
            <person name="Li H.-S."/>
            <person name="Huang Y.-H."/>
            <person name="Pang H."/>
        </authorList>
    </citation>
    <scope>NUCLEOTIDE SEQUENCE [LARGE SCALE GENOMIC DNA]</scope>
    <source>
        <strain evidence="11">SYSU_2023b</strain>
        <tissue evidence="11">Whole body</tissue>
    </source>
</reference>